<keyword evidence="2" id="KW-0732">Signal</keyword>
<feature type="signal peptide" evidence="2">
    <location>
        <begin position="1"/>
        <end position="22"/>
    </location>
</feature>
<evidence type="ECO:0000313" key="4">
    <source>
        <dbReference type="EMBL" id="SFP80693.1"/>
    </source>
</evidence>
<dbReference type="InterPro" id="IPR026004">
    <property type="entry name" value="Septum_form"/>
</dbReference>
<dbReference type="STRING" id="587909.SAMN05421810_103475"/>
<feature type="domain" description="Septum formation-related" evidence="3">
    <location>
        <begin position="57"/>
        <end position="262"/>
    </location>
</feature>
<reference evidence="5" key="1">
    <citation type="submission" date="2016-10" db="EMBL/GenBank/DDBJ databases">
        <authorList>
            <person name="Varghese N."/>
            <person name="Submissions S."/>
        </authorList>
    </citation>
    <scope>NUCLEOTIDE SEQUENCE [LARGE SCALE GENOMIC DNA]</scope>
    <source>
        <strain evidence="5">CGMCC 4.5579</strain>
    </source>
</reference>
<evidence type="ECO:0000256" key="2">
    <source>
        <dbReference type="SAM" id="SignalP"/>
    </source>
</evidence>
<dbReference type="RefSeq" id="WP_092530387.1">
    <property type="nucleotide sequence ID" value="NZ_FOWW01000003.1"/>
</dbReference>
<proteinExistence type="predicted"/>
<evidence type="ECO:0000313" key="5">
    <source>
        <dbReference type="Proteomes" id="UP000198727"/>
    </source>
</evidence>
<protein>
    <submittedName>
        <fullName evidence="4">Septum formation</fullName>
    </submittedName>
</protein>
<name>A0A1I5TCB5_9PSEU</name>
<dbReference type="PROSITE" id="PS51257">
    <property type="entry name" value="PROKAR_LIPOPROTEIN"/>
    <property type="match status" value="1"/>
</dbReference>
<organism evidence="4 5">
    <name type="scientific">Amycolatopsis arida</name>
    <dbReference type="NCBI Taxonomy" id="587909"/>
    <lineage>
        <taxon>Bacteria</taxon>
        <taxon>Bacillati</taxon>
        <taxon>Actinomycetota</taxon>
        <taxon>Actinomycetes</taxon>
        <taxon>Pseudonocardiales</taxon>
        <taxon>Pseudonocardiaceae</taxon>
        <taxon>Amycolatopsis</taxon>
    </lineage>
</organism>
<sequence>MGRRKGFTLVAAAVLTVTGTSACTTEVPGTAVPGAAPPSTASRPTGQAGPDPRPAPGQCVTPPRNTTVLDCAQPHTVEIVKAGMLDADVRKERVEIFRAVLPECRAEVGSYLGNTGYDATTLGAWLLWAGEEDWQRGDRWYRCGVAQLDADGEPESRTGSVQGALAGAGLYDFQLCSAELPSRSRVRQVPCDGPHVGEAIGVVPMGQPSDPVPTREAFEAEARPRCTEMVHTYLGAQRDDVFASWRWPDESSWREGFTNVVCYAETAEPVTRPLRGIGDAPLPR</sequence>
<dbReference type="OrthoDB" id="3381205at2"/>
<dbReference type="EMBL" id="FOWW01000003">
    <property type="protein sequence ID" value="SFP80693.1"/>
    <property type="molecule type" value="Genomic_DNA"/>
</dbReference>
<evidence type="ECO:0000259" key="3">
    <source>
        <dbReference type="Pfam" id="PF13845"/>
    </source>
</evidence>
<evidence type="ECO:0000256" key="1">
    <source>
        <dbReference type="SAM" id="MobiDB-lite"/>
    </source>
</evidence>
<keyword evidence="5" id="KW-1185">Reference proteome</keyword>
<dbReference type="AlphaFoldDB" id="A0A1I5TCB5"/>
<accession>A0A1I5TCB5</accession>
<feature type="chain" id="PRO_5011584395" evidence="2">
    <location>
        <begin position="23"/>
        <end position="284"/>
    </location>
</feature>
<feature type="compositionally biased region" description="Low complexity" evidence="1">
    <location>
        <begin position="27"/>
        <end position="42"/>
    </location>
</feature>
<dbReference type="Pfam" id="PF13845">
    <property type="entry name" value="Septum_form"/>
    <property type="match status" value="1"/>
</dbReference>
<gene>
    <name evidence="4" type="ORF">SAMN05421810_103475</name>
</gene>
<feature type="region of interest" description="Disordered" evidence="1">
    <location>
        <begin position="25"/>
        <end position="59"/>
    </location>
</feature>
<dbReference type="Proteomes" id="UP000198727">
    <property type="component" value="Unassembled WGS sequence"/>
</dbReference>